<protein>
    <submittedName>
        <fullName evidence="4">Zinc finger CCHC domain-containing 18-like protein</fullName>
    </submittedName>
</protein>
<feature type="region of interest" description="Disordered" evidence="2">
    <location>
        <begin position="474"/>
        <end position="505"/>
    </location>
</feature>
<comment type="caution">
    <text evidence="4">The sequence shown here is derived from an EMBL/GenBank/DDBJ whole genome shotgun (WGS) entry which is preliminary data.</text>
</comment>
<dbReference type="SMART" id="SM00343">
    <property type="entry name" value="ZnF_C2HC"/>
    <property type="match status" value="1"/>
</dbReference>
<evidence type="ECO:0000256" key="1">
    <source>
        <dbReference type="PROSITE-ProRule" id="PRU00047"/>
    </source>
</evidence>
<evidence type="ECO:0000313" key="5">
    <source>
        <dbReference type="Proteomes" id="UP000290572"/>
    </source>
</evidence>
<keyword evidence="1" id="KW-0479">Metal-binding</keyword>
<dbReference type="PROSITE" id="PS50158">
    <property type="entry name" value="ZF_CCHC"/>
    <property type="match status" value="1"/>
</dbReference>
<sequence length="608" mass="66463">MSQTHANSTQNMQCFSTGASSLLPLAEHAGNDPPLPLEQHTPPPHTNLPYADQYVTPAHAPRLPGAGASGQVPPLCFDNSPEAILDGQVDRSADASVRKRSGHGPSRAAPWQSTTHQVLVEMPAVQQSLKPYPVASQYPAQPIRPGPQAYASYSCPPSVPTPNLQSLPMADITVKQVAAGQALQVHSPETTFLATQVPGYTGATLSTPSVNAWVPNTTLHSSQAVLDQTAADDPADLSPQQTQILPSHPNMHADARARAAPPPTSASQSAHPHMTQFRPPAQAVTNQCLPMAAYGGFMQTHQVKNVQVFTGNPDCKILVEDWIRDMQYLLEAIELPMHLRFSTVVRHLGGEARNLILNLYPHDQTPEKAFEELRAEYSDTRGSLDPLADFYERTQNSGESACSYAISLEAKLRTVEEKQRGGRPFLDRDSKLTRQFMRGLTDEEVYRRIAPMAPRLLSFRELQAELRNLARETKKFQTQSKTNRSYAQMHVTSGGGGNTKTDRPKHTSELSELAEMVKKLAHIQEEQMAKLSQLEMRMTSPPLASPLPVQPAKGKVSQSPSFVCYRCGEPGHTARVCRAVLPDPSLAEAQQPKTPADGHMYSAQHLNA</sequence>
<feature type="domain" description="CCHC-type" evidence="3">
    <location>
        <begin position="564"/>
        <end position="578"/>
    </location>
</feature>
<feature type="region of interest" description="Disordered" evidence="2">
    <location>
        <begin position="588"/>
        <end position="608"/>
    </location>
</feature>
<dbReference type="AlphaFoldDB" id="A0A498NMB7"/>
<name>A0A498NMB7_LABRO</name>
<feature type="compositionally biased region" description="Polar residues" evidence="2">
    <location>
        <begin position="476"/>
        <end position="486"/>
    </location>
</feature>
<dbReference type="Gene3D" id="4.10.60.10">
    <property type="entry name" value="Zinc finger, CCHC-type"/>
    <property type="match status" value="1"/>
</dbReference>
<accession>A0A498NMB7</accession>
<feature type="region of interest" description="Disordered" evidence="2">
    <location>
        <begin position="253"/>
        <end position="273"/>
    </location>
</feature>
<evidence type="ECO:0000259" key="3">
    <source>
        <dbReference type="PROSITE" id="PS50158"/>
    </source>
</evidence>
<evidence type="ECO:0000313" key="4">
    <source>
        <dbReference type="EMBL" id="RXN32667.1"/>
    </source>
</evidence>
<feature type="compositionally biased region" description="Pro residues" evidence="2">
    <location>
        <begin position="33"/>
        <end position="46"/>
    </location>
</feature>
<keyword evidence="1" id="KW-0862">Zinc</keyword>
<reference evidence="4 5" key="1">
    <citation type="submission" date="2018-03" db="EMBL/GenBank/DDBJ databases">
        <title>Draft genome sequence of Rohu Carp (Labeo rohita).</title>
        <authorList>
            <person name="Das P."/>
            <person name="Kushwaha B."/>
            <person name="Joshi C.G."/>
            <person name="Kumar D."/>
            <person name="Nagpure N.S."/>
            <person name="Sahoo L."/>
            <person name="Das S.P."/>
            <person name="Bit A."/>
            <person name="Patnaik S."/>
            <person name="Meher P.K."/>
            <person name="Jayasankar P."/>
            <person name="Koringa P.G."/>
            <person name="Patel N.V."/>
            <person name="Hinsu A.T."/>
            <person name="Kumar R."/>
            <person name="Pandey M."/>
            <person name="Agarwal S."/>
            <person name="Srivastava S."/>
            <person name="Singh M."/>
            <person name="Iquebal M.A."/>
            <person name="Jaiswal S."/>
            <person name="Angadi U.B."/>
            <person name="Kumar N."/>
            <person name="Raza M."/>
            <person name="Shah T.M."/>
            <person name="Rai A."/>
            <person name="Jena J.K."/>
        </authorList>
    </citation>
    <scope>NUCLEOTIDE SEQUENCE [LARGE SCALE GENOMIC DNA]</scope>
    <source>
        <strain evidence="4">DASCIFA01</strain>
        <tissue evidence="4">Testis</tissue>
    </source>
</reference>
<organism evidence="4 5">
    <name type="scientific">Labeo rohita</name>
    <name type="common">Indian major carp</name>
    <name type="synonym">Cyprinus rohita</name>
    <dbReference type="NCBI Taxonomy" id="84645"/>
    <lineage>
        <taxon>Eukaryota</taxon>
        <taxon>Metazoa</taxon>
        <taxon>Chordata</taxon>
        <taxon>Craniata</taxon>
        <taxon>Vertebrata</taxon>
        <taxon>Euteleostomi</taxon>
        <taxon>Actinopterygii</taxon>
        <taxon>Neopterygii</taxon>
        <taxon>Teleostei</taxon>
        <taxon>Ostariophysi</taxon>
        <taxon>Cypriniformes</taxon>
        <taxon>Cyprinidae</taxon>
        <taxon>Labeoninae</taxon>
        <taxon>Labeonini</taxon>
        <taxon>Labeo</taxon>
    </lineage>
</organism>
<dbReference type="SUPFAM" id="SSF57756">
    <property type="entry name" value="Retrovirus zinc finger-like domains"/>
    <property type="match status" value="1"/>
</dbReference>
<dbReference type="InterPro" id="IPR001878">
    <property type="entry name" value="Znf_CCHC"/>
</dbReference>
<keyword evidence="5" id="KW-1185">Reference proteome</keyword>
<feature type="region of interest" description="Disordered" evidence="2">
    <location>
        <begin position="24"/>
        <end position="113"/>
    </location>
</feature>
<evidence type="ECO:0000256" key="2">
    <source>
        <dbReference type="SAM" id="MobiDB-lite"/>
    </source>
</evidence>
<dbReference type="GO" id="GO:0008270">
    <property type="term" value="F:zinc ion binding"/>
    <property type="evidence" value="ECO:0007669"/>
    <property type="project" value="UniProtKB-KW"/>
</dbReference>
<proteinExistence type="predicted"/>
<dbReference type="Pfam" id="PF00098">
    <property type="entry name" value="zf-CCHC"/>
    <property type="match status" value="1"/>
</dbReference>
<dbReference type="GO" id="GO:0003676">
    <property type="term" value="F:nucleic acid binding"/>
    <property type="evidence" value="ECO:0007669"/>
    <property type="project" value="InterPro"/>
</dbReference>
<dbReference type="Proteomes" id="UP000290572">
    <property type="component" value="Unassembled WGS sequence"/>
</dbReference>
<dbReference type="InterPro" id="IPR036875">
    <property type="entry name" value="Znf_CCHC_sf"/>
</dbReference>
<gene>
    <name evidence="4" type="ORF">ROHU_016109</name>
</gene>
<keyword evidence="1" id="KW-0863">Zinc-finger</keyword>
<dbReference type="EMBL" id="QBIY01011357">
    <property type="protein sequence ID" value="RXN32667.1"/>
    <property type="molecule type" value="Genomic_DNA"/>
</dbReference>
<feature type="compositionally biased region" description="Basic and acidic residues" evidence="2">
    <location>
        <begin position="88"/>
        <end position="97"/>
    </location>
</feature>